<organism evidence="8 9">
    <name type="scientific">Candidatus Nitrosymbiomonas proteolyticus</name>
    <dbReference type="NCBI Taxonomy" id="2608984"/>
    <lineage>
        <taxon>Bacteria</taxon>
        <taxon>Bacillati</taxon>
        <taxon>Armatimonadota</taxon>
        <taxon>Armatimonadota incertae sedis</taxon>
        <taxon>Candidatus Nitrosymbiomonas</taxon>
    </lineage>
</organism>
<dbReference type="GO" id="GO:0005737">
    <property type="term" value="C:cytoplasm"/>
    <property type="evidence" value="ECO:0007669"/>
    <property type="project" value="UniProtKB-ARBA"/>
</dbReference>
<dbReference type="PROSITE" id="PS00723">
    <property type="entry name" value="POLYPRENYL_SYNTHASE_1"/>
    <property type="match status" value="1"/>
</dbReference>
<evidence type="ECO:0000256" key="2">
    <source>
        <dbReference type="ARBA" id="ARBA00006706"/>
    </source>
</evidence>
<evidence type="ECO:0000256" key="5">
    <source>
        <dbReference type="ARBA" id="ARBA00022842"/>
    </source>
</evidence>
<dbReference type="SUPFAM" id="SSF48576">
    <property type="entry name" value="Terpenoid synthases"/>
    <property type="match status" value="1"/>
</dbReference>
<proteinExistence type="inferred from homology"/>
<dbReference type="GO" id="GO:0016114">
    <property type="term" value="P:terpenoid biosynthetic process"/>
    <property type="evidence" value="ECO:0007669"/>
    <property type="project" value="UniProtKB-ARBA"/>
</dbReference>
<evidence type="ECO:0000256" key="3">
    <source>
        <dbReference type="ARBA" id="ARBA00022679"/>
    </source>
</evidence>
<evidence type="ECO:0000256" key="1">
    <source>
        <dbReference type="ARBA" id="ARBA00001946"/>
    </source>
</evidence>
<gene>
    <name evidence="8" type="ORF">NPRO_04390</name>
</gene>
<dbReference type="SFLD" id="SFLDS00005">
    <property type="entry name" value="Isoprenoid_Synthase_Type_I"/>
    <property type="match status" value="1"/>
</dbReference>
<dbReference type="Gene3D" id="1.10.600.10">
    <property type="entry name" value="Farnesyl Diphosphate Synthase"/>
    <property type="match status" value="1"/>
</dbReference>
<reference evidence="8" key="1">
    <citation type="journal article" name="DNA Res.">
        <title>The physiological potential of anammox bacteria as revealed by their core genome structure.</title>
        <authorList>
            <person name="Okubo T."/>
            <person name="Toyoda A."/>
            <person name="Fukuhara K."/>
            <person name="Uchiyama I."/>
            <person name="Harigaya Y."/>
            <person name="Kuroiwa M."/>
            <person name="Suzuki T."/>
            <person name="Murakami Y."/>
            <person name="Suwa Y."/>
            <person name="Takami H."/>
        </authorList>
    </citation>
    <scope>NUCLEOTIDE SEQUENCE</scope>
    <source>
        <strain evidence="8">317325-2</strain>
    </source>
</reference>
<dbReference type="AlphaFoldDB" id="A0A809SD93"/>
<dbReference type="NCBIfam" id="NF045485">
    <property type="entry name" value="FPPsyn"/>
    <property type="match status" value="1"/>
</dbReference>
<dbReference type="PANTHER" id="PTHR43281:SF1">
    <property type="entry name" value="FARNESYL DIPHOSPHATE SYNTHASE"/>
    <property type="match status" value="1"/>
</dbReference>
<keyword evidence="5" id="KW-0460">Magnesium</keyword>
<dbReference type="KEGG" id="npy:NPRO_04390"/>
<dbReference type="Pfam" id="PF00348">
    <property type="entry name" value="polyprenyl_synt"/>
    <property type="match status" value="1"/>
</dbReference>
<evidence type="ECO:0000256" key="6">
    <source>
        <dbReference type="ARBA" id="ARBA00023229"/>
    </source>
</evidence>
<dbReference type="GO" id="GO:0046872">
    <property type="term" value="F:metal ion binding"/>
    <property type="evidence" value="ECO:0007669"/>
    <property type="project" value="UniProtKB-KW"/>
</dbReference>
<keyword evidence="4" id="KW-0479">Metal-binding</keyword>
<dbReference type="GO" id="GO:0004659">
    <property type="term" value="F:prenyltransferase activity"/>
    <property type="evidence" value="ECO:0007669"/>
    <property type="project" value="InterPro"/>
</dbReference>
<dbReference type="EMBL" id="AP021858">
    <property type="protein sequence ID" value="BBO22844.1"/>
    <property type="molecule type" value="Genomic_DNA"/>
</dbReference>
<protein>
    <submittedName>
        <fullName evidence="8">Geranylgeranyl pyrophosphate synthase</fullName>
    </submittedName>
</protein>
<evidence type="ECO:0000313" key="8">
    <source>
        <dbReference type="EMBL" id="BBO22844.1"/>
    </source>
</evidence>
<dbReference type="FunFam" id="1.10.600.10:FF:000001">
    <property type="entry name" value="Geranylgeranyl diphosphate synthase"/>
    <property type="match status" value="1"/>
</dbReference>
<dbReference type="SFLD" id="SFLDG01017">
    <property type="entry name" value="Polyprenyl_Transferase_Like"/>
    <property type="match status" value="1"/>
</dbReference>
<comment type="similarity">
    <text evidence="2 7">Belongs to the FPP/GGPP synthase family.</text>
</comment>
<dbReference type="PROSITE" id="PS00444">
    <property type="entry name" value="POLYPRENYL_SYNTHASE_2"/>
    <property type="match status" value="1"/>
</dbReference>
<dbReference type="CDD" id="cd00685">
    <property type="entry name" value="Trans_IPPS_HT"/>
    <property type="match status" value="1"/>
</dbReference>
<dbReference type="InterPro" id="IPR033749">
    <property type="entry name" value="Polyprenyl_synt_CS"/>
</dbReference>
<dbReference type="InterPro" id="IPR008949">
    <property type="entry name" value="Isoprenoid_synthase_dom_sf"/>
</dbReference>
<accession>A0A809SD93</accession>
<sequence length="298" mass="31283">MGTLLSVEVESVLASYASQIDERLGQLLPPESLEPAVLHEAMRYSCLAPGKRIRPALCIASCEAAGGSVSQARDAGCALEFVHCFSLIHDDLPAIDNDDYRRGRPTCHKRFGEAMAILAGDALFALAFQTLASIPAPAEAIRDSIQELALAAGSAGLVGGEVMDVLAENTSPSKPEVLAIHGRKTGALLAASCAVGGIMARASDEQVRRLRQFGHALGLAFQITDDVLNETSSLSVLGKAAGSDRRKEKATLPRVEGISGSVSEAQTYASRAVSLLGDEFADVSTLAQIAQFVVHRAT</sequence>
<dbReference type="PANTHER" id="PTHR43281">
    <property type="entry name" value="FARNESYL DIPHOSPHATE SYNTHASE"/>
    <property type="match status" value="1"/>
</dbReference>
<evidence type="ECO:0000256" key="4">
    <source>
        <dbReference type="ARBA" id="ARBA00022723"/>
    </source>
</evidence>
<evidence type="ECO:0000256" key="7">
    <source>
        <dbReference type="RuleBase" id="RU004466"/>
    </source>
</evidence>
<keyword evidence="3 7" id="KW-0808">Transferase</keyword>
<evidence type="ECO:0000313" key="9">
    <source>
        <dbReference type="Proteomes" id="UP000662873"/>
    </source>
</evidence>
<dbReference type="Proteomes" id="UP000662873">
    <property type="component" value="Chromosome"/>
</dbReference>
<dbReference type="InterPro" id="IPR053378">
    <property type="entry name" value="Prenyl_diphosphate_synthase"/>
</dbReference>
<name>A0A809SD93_9BACT</name>
<dbReference type="InterPro" id="IPR000092">
    <property type="entry name" value="Polyprenyl_synt"/>
</dbReference>
<keyword evidence="6" id="KW-0414">Isoprene biosynthesis</keyword>
<comment type="cofactor">
    <cofactor evidence="1">
        <name>Mg(2+)</name>
        <dbReference type="ChEBI" id="CHEBI:18420"/>
    </cofactor>
</comment>